<dbReference type="SUPFAM" id="SSF55136">
    <property type="entry name" value="Probable bacterial effector-binding domain"/>
    <property type="match status" value="1"/>
</dbReference>
<dbReference type="Pfam" id="PF04832">
    <property type="entry name" value="SOUL"/>
    <property type="match status" value="1"/>
</dbReference>
<evidence type="ECO:0008006" key="5">
    <source>
        <dbReference type="Google" id="ProtNLM"/>
    </source>
</evidence>
<proteinExistence type="inferred from homology"/>
<keyword evidence="2" id="KW-0732">Signal</keyword>
<dbReference type="PROSITE" id="PS51257">
    <property type="entry name" value="PROKAR_LIPOPROTEIN"/>
    <property type="match status" value="1"/>
</dbReference>
<dbReference type="PANTHER" id="PTHR11220">
    <property type="entry name" value="HEME-BINDING PROTEIN-RELATED"/>
    <property type="match status" value="1"/>
</dbReference>
<comment type="similarity">
    <text evidence="1">Belongs to the HEBP family.</text>
</comment>
<evidence type="ECO:0000313" key="3">
    <source>
        <dbReference type="EMBL" id="KAA0717983.1"/>
    </source>
</evidence>
<feature type="signal peptide" evidence="2">
    <location>
        <begin position="1"/>
        <end position="23"/>
    </location>
</feature>
<dbReference type="Gene3D" id="3.20.80.10">
    <property type="entry name" value="Regulatory factor, effector binding domain"/>
    <property type="match status" value="1"/>
</dbReference>
<protein>
    <recommendedName>
        <fullName evidence="5">Heme-binding protein 2</fullName>
    </recommendedName>
</protein>
<evidence type="ECO:0000313" key="4">
    <source>
        <dbReference type="Proteomes" id="UP000324632"/>
    </source>
</evidence>
<dbReference type="Proteomes" id="UP000324632">
    <property type="component" value="Chromosome 8"/>
</dbReference>
<dbReference type="GO" id="GO:0020037">
    <property type="term" value="F:heme binding"/>
    <property type="evidence" value="ECO:0007669"/>
    <property type="project" value="TreeGrafter"/>
</dbReference>
<sequence>MARTLVSEVGLLILPMFFSCAVCSKELWFCHGWECPTFTLVNEYEGFEERYYDTSYWITTDTVSTGENDVSTGFWKLYNFNQWGNKEKKCIAMTRPVVVSVKEAVGMGKRRVSISFYQTTPDIPEPNDKTIRVKVVRGGTVYVRSFGGVPKHEFVMREVKSLKEKVKAAGKQFIGNRFDAAGYDPPWQFVNRHNEIWLHAL</sequence>
<evidence type="ECO:0000256" key="2">
    <source>
        <dbReference type="SAM" id="SignalP"/>
    </source>
</evidence>
<dbReference type="PANTHER" id="PTHR11220:SF69">
    <property type="entry name" value="HEME-BINDING PROTEIN 2"/>
    <property type="match status" value="1"/>
</dbReference>
<dbReference type="EMBL" id="SOYY01000008">
    <property type="protein sequence ID" value="KAA0717983.1"/>
    <property type="molecule type" value="Genomic_DNA"/>
</dbReference>
<accession>A0A5A9P7W2</accession>
<dbReference type="GO" id="GO:0005737">
    <property type="term" value="C:cytoplasm"/>
    <property type="evidence" value="ECO:0007669"/>
    <property type="project" value="TreeGrafter"/>
</dbReference>
<name>A0A5A9P7W2_9TELE</name>
<organism evidence="3 4">
    <name type="scientific">Triplophysa tibetana</name>
    <dbReference type="NCBI Taxonomy" id="1572043"/>
    <lineage>
        <taxon>Eukaryota</taxon>
        <taxon>Metazoa</taxon>
        <taxon>Chordata</taxon>
        <taxon>Craniata</taxon>
        <taxon>Vertebrata</taxon>
        <taxon>Euteleostomi</taxon>
        <taxon>Actinopterygii</taxon>
        <taxon>Neopterygii</taxon>
        <taxon>Teleostei</taxon>
        <taxon>Ostariophysi</taxon>
        <taxon>Cypriniformes</taxon>
        <taxon>Nemacheilidae</taxon>
        <taxon>Triplophysa</taxon>
    </lineage>
</organism>
<evidence type="ECO:0000256" key="1">
    <source>
        <dbReference type="ARBA" id="ARBA00009817"/>
    </source>
</evidence>
<comment type="caution">
    <text evidence="3">The sequence shown here is derived from an EMBL/GenBank/DDBJ whole genome shotgun (WGS) entry which is preliminary data.</text>
</comment>
<dbReference type="OrthoDB" id="6424451at2759"/>
<dbReference type="AlphaFoldDB" id="A0A5A9P7W2"/>
<dbReference type="InterPro" id="IPR006917">
    <property type="entry name" value="SOUL_heme-bd"/>
</dbReference>
<feature type="chain" id="PRO_5023075893" description="Heme-binding protein 2" evidence="2">
    <location>
        <begin position="24"/>
        <end position="201"/>
    </location>
</feature>
<reference evidence="3 4" key="1">
    <citation type="journal article" date="2019" name="Mol. Ecol. Resour.">
        <title>Chromosome-level genome assembly of Triplophysa tibetana, a fish adapted to the harsh high-altitude environment of the Tibetan Plateau.</title>
        <authorList>
            <person name="Yang X."/>
            <person name="Liu H."/>
            <person name="Ma Z."/>
            <person name="Zou Y."/>
            <person name="Zou M."/>
            <person name="Mao Y."/>
            <person name="Li X."/>
            <person name="Wang H."/>
            <person name="Chen T."/>
            <person name="Wang W."/>
            <person name="Yang R."/>
        </authorList>
    </citation>
    <scope>NUCLEOTIDE SEQUENCE [LARGE SCALE GENOMIC DNA]</scope>
    <source>
        <strain evidence="3">TTIB1903HZAU</strain>
        <tissue evidence="3">Muscle</tissue>
    </source>
</reference>
<dbReference type="InterPro" id="IPR011256">
    <property type="entry name" value="Reg_factor_effector_dom_sf"/>
</dbReference>
<gene>
    <name evidence="3" type="ORF">E1301_Tti001423</name>
</gene>
<keyword evidence="4" id="KW-1185">Reference proteome</keyword>